<evidence type="ECO:0000259" key="4">
    <source>
        <dbReference type="PROSITE" id="PS51352"/>
    </source>
</evidence>
<dbReference type="InterPro" id="IPR013766">
    <property type="entry name" value="Thioredoxin_domain"/>
</dbReference>
<dbReference type="SUPFAM" id="SSF52833">
    <property type="entry name" value="Thioredoxin-like"/>
    <property type="match status" value="1"/>
</dbReference>
<evidence type="ECO:0000256" key="1">
    <source>
        <dbReference type="ARBA" id="ARBA00010996"/>
    </source>
</evidence>
<comment type="similarity">
    <text evidence="1">Belongs to the SCO1/2 family.</text>
</comment>
<keyword evidence="6" id="KW-1185">Reference proteome</keyword>
<dbReference type="Gene3D" id="3.40.30.10">
    <property type="entry name" value="Glutaredoxin"/>
    <property type="match status" value="1"/>
</dbReference>
<feature type="transmembrane region" description="Helical" evidence="3">
    <location>
        <begin position="6"/>
        <end position="25"/>
    </location>
</feature>
<feature type="domain" description="Thioredoxin" evidence="4">
    <location>
        <begin position="52"/>
        <end position="227"/>
    </location>
</feature>
<proteinExistence type="inferred from homology"/>
<dbReference type="PROSITE" id="PS51352">
    <property type="entry name" value="THIOREDOXIN_2"/>
    <property type="match status" value="1"/>
</dbReference>
<reference evidence="6" key="1">
    <citation type="submission" date="2020-01" db="EMBL/GenBank/DDBJ databases">
        <title>Sphingomonas sp. strain CSW-10.</title>
        <authorList>
            <person name="Chen W.-M."/>
        </authorList>
    </citation>
    <scope>NUCLEOTIDE SEQUENCE [LARGE SCALE GENOMIC DNA]</scope>
    <source>
        <strain evidence="6">NST-5</strain>
    </source>
</reference>
<dbReference type="Pfam" id="PF02630">
    <property type="entry name" value="SCO1-SenC"/>
    <property type="match status" value="1"/>
</dbReference>
<protein>
    <submittedName>
        <fullName evidence="5">Redoxin family protein</fullName>
    </submittedName>
</protein>
<keyword evidence="2" id="KW-0186">Copper</keyword>
<keyword evidence="3" id="KW-1133">Transmembrane helix</keyword>
<dbReference type="EMBL" id="JAABLM010000011">
    <property type="protein sequence ID" value="NBL65540.1"/>
    <property type="molecule type" value="Genomic_DNA"/>
</dbReference>
<evidence type="ECO:0000313" key="6">
    <source>
        <dbReference type="Proteomes" id="UP000798602"/>
    </source>
</evidence>
<dbReference type="InterPro" id="IPR036249">
    <property type="entry name" value="Thioredoxin-like_sf"/>
</dbReference>
<dbReference type="PANTHER" id="PTHR12151:SF25">
    <property type="entry name" value="LINALOOL DEHYDRATASE_ISOMERASE DOMAIN-CONTAINING PROTEIN"/>
    <property type="match status" value="1"/>
</dbReference>
<dbReference type="CDD" id="cd02968">
    <property type="entry name" value="SCO"/>
    <property type="match status" value="1"/>
</dbReference>
<dbReference type="InterPro" id="IPR003782">
    <property type="entry name" value="SCO1/SenC"/>
</dbReference>
<comment type="caution">
    <text evidence="5">The sequence shown here is derived from an EMBL/GenBank/DDBJ whole genome shotgun (WGS) entry which is preliminary data.</text>
</comment>
<organism evidence="5 6">
    <name type="scientific">Flavobacterium ichthyis</name>
    <dbReference type="NCBI Taxonomy" id="2698827"/>
    <lineage>
        <taxon>Bacteria</taxon>
        <taxon>Pseudomonadati</taxon>
        <taxon>Bacteroidota</taxon>
        <taxon>Flavobacteriia</taxon>
        <taxon>Flavobacteriales</taxon>
        <taxon>Flavobacteriaceae</taxon>
        <taxon>Flavobacterium</taxon>
    </lineage>
</organism>
<keyword evidence="3" id="KW-0812">Transmembrane</keyword>
<name>A0ABW9ZBQ1_9FLAO</name>
<evidence type="ECO:0000256" key="3">
    <source>
        <dbReference type="SAM" id="Phobius"/>
    </source>
</evidence>
<dbReference type="Proteomes" id="UP000798602">
    <property type="component" value="Unassembled WGS sequence"/>
</dbReference>
<evidence type="ECO:0000256" key="2">
    <source>
        <dbReference type="ARBA" id="ARBA00023008"/>
    </source>
</evidence>
<sequence>MKNKSYIGISFIILVFGIYAIPKIIDRVKNHDVTRQERLGVPAKEGKQAENLLTIGKAPTFELTNQNGERISNQNFEGKVYVVEFFFSTCPTICPVMNQNMMIIEKEFGTNKNFGIASFTINPENDTPQVLKEHAQQLGVTSPNWHFLTGDQATIYNIANKGFNIYAGKSSNPQAGGFEHSGYFALVDKKGNIRSRKDENGNPLIFYTGLNYNDKKGFEEDLQGKYKPGIHMIKEDIDLLLQE</sequence>
<dbReference type="PANTHER" id="PTHR12151">
    <property type="entry name" value="ELECTRON TRANSPORT PROTIN SCO1/SENC FAMILY MEMBER"/>
    <property type="match status" value="1"/>
</dbReference>
<accession>A0ABW9ZBQ1</accession>
<gene>
    <name evidence="5" type="ORF">GV828_10040</name>
</gene>
<evidence type="ECO:0000313" key="5">
    <source>
        <dbReference type="EMBL" id="NBL65540.1"/>
    </source>
</evidence>
<keyword evidence="3" id="KW-0472">Membrane</keyword>